<dbReference type="PANTHER" id="PTHR43767">
    <property type="entry name" value="LONG-CHAIN-FATTY-ACID--COA LIGASE"/>
    <property type="match status" value="1"/>
</dbReference>
<keyword evidence="3" id="KW-1185">Reference proteome</keyword>
<evidence type="ECO:0000313" key="2">
    <source>
        <dbReference type="EMBL" id="MDT0268061.1"/>
    </source>
</evidence>
<dbReference type="SUPFAM" id="SSF56801">
    <property type="entry name" value="Acetyl-CoA synthetase-like"/>
    <property type="match status" value="1"/>
</dbReference>
<dbReference type="InterPro" id="IPR050237">
    <property type="entry name" value="ATP-dep_AMP-bd_enzyme"/>
</dbReference>
<organism evidence="2 3">
    <name type="scientific">Streptomyces chisholmiae</name>
    <dbReference type="NCBI Taxonomy" id="3075540"/>
    <lineage>
        <taxon>Bacteria</taxon>
        <taxon>Bacillati</taxon>
        <taxon>Actinomycetota</taxon>
        <taxon>Actinomycetes</taxon>
        <taxon>Kitasatosporales</taxon>
        <taxon>Streptomycetaceae</taxon>
        <taxon>Streptomyces</taxon>
    </lineage>
</organism>
<proteinExistence type="predicted"/>
<dbReference type="Proteomes" id="UP001183410">
    <property type="component" value="Unassembled WGS sequence"/>
</dbReference>
<reference evidence="3" key="1">
    <citation type="submission" date="2023-07" db="EMBL/GenBank/DDBJ databases">
        <title>30 novel species of actinomycetes from the DSMZ collection.</title>
        <authorList>
            <person name="Nouioui I."/>
        </authorList>
    </citation>
    <scope>NUCLEOTIDE SEQUENCE [LARGE SCALE GENOMIC DNA]</scope>
    <source>
        <strain evidence="3">DSM 44915</strain>
    </source>
</reference>
<dbReference type="Gene3D" id="3.30.300.30">
    <property type="match status" value="1"/>
</dbReference>
<feature type="domain" description="AMP-dependent synthetase/ligase" evidence="1">
    <location>
        <begin position="6"/>
        <end position="354"/>
    </location>
</feature>
<sequence length="491" mass="53447">MHQLLDEALTSHADAWAVRDQAGRWTYQELADRSHGYARWLHSLGVRPGERVLTKLESDRDLVALCYAVSRLGAVFVPVNPAMKLFHLRAVLENAEPVVVITTEKDLAWLPENVGAPAYDIELIRPLAEELGGGEPLASPAVSAQTPAALVYTSGSTATPKAVICPHAQMVFASEAIQQVLGYREDDVVFCRFPISWDYGLYKILLSCLGRSELVLAGVESDLLLLNRMWETGATVVPIVPSLASMIVKLAERQPDRLPEVRMFTNTGAALPRGTVEALTAAFPKAQVVRQFGQTECKRISIVPPGAEHVPPGSVGRPLPGTRVVVLAPDGTELPTGEVGEIVVAGPHVMPGYWRMDEQTERAFRPGPDGRRRLHTGDFGRLDAEGNLYFEGRRDDMFKRKGIRMSTVEIEAAAADVSGVRAAAAVPPGEGYDLTLFVESELPPGVILREIAGRLEPAKVPAMCRVLNEMPLTQHGKVDRTGLAAWLRDEG</sequence>
<dbReference type="EMBL" id="JAVREO010000009">
    <property type="protein sequence ID" value="MDT0268061.1"/>
    <property type="molecule type" value="Genomic_DNA"/>
</dbReference>
<dbReference type="PANTHER" id="PTHR43767:SF1">
    <property type="entry name" value="NONRIBOSOMAL PEPTIDE SYNTHASE PES1 (EUROFUNG)-RELATED"/>
    <property type="match status" value="1"/>
</dbReference>
<evidence type="ECO:0000259" key="1">
    <source>
        <dbReference type="Pfam" id="PF00501"/>
    </source>
</evidence>
<comment type="caution">
    <text evidence="2">The sequence shown here is derived from an EMBL/GenBank/DDBJ whole genome shotgun (WGS) entry which is preliminary data.</text>
</comment>
<evidence type="ECO:0000313" key="3">
    <source>
        <dbReference type="Proteomes" id="UP001183410"/>
    </source>
</evidence>
<name>A0ABU2JSU3_9ACTN</name>
<gene>
    <name evidence="2" type="ORF">RM844_17405</name>
</gene>
<dbReference type="Pfam" id="PF00501">
    <property type="entry name" value="AMP-binding"/>
    <property type="match status" value="1"/>
</dbReference>
<dbReference type="Gene3D" id="3.40.50.12780">
    <property type="entry name" value="N-terminal domain of ligase-like"/>
    <property type="match status" value="1"/>
</dbReference>
<dbReference type="InterPro" id="IPR000873">
    <property type="entry name" value="AMP-dep_synth/lig_dom"/>
</dbReference>
<protein>
    <submittedName>
        <fullName evidence="2">AMP-binding protein</fullName>
    </submittedName>
</protein>
<dbReference type="InterPro" id="IPR042099">
    <property type="entry name" value="ANL_N_sf"/>
</dbReference>
<accession>A0ABU2JSU3</accession>
<dbReference type="InterPro" id="IPR045851">
    <property type="entry name" value="AMP-bd_C_sf"/>
</dbReference>